<proteinExistence type="predicted"/>
<organism evidence="1 2">
    <name type="scientific">Cryptolaemus montrouzieri</name>
    <dbReference type="NCBI Taxonomy" id="559131"/>
    <lineage>
        <taxon>Eukaryota</taxon>
        <taxon>Metazoa</taxon>
        <taxon>Ecdysozoa</taxon>
        <taxon>Arthropoda</taxon>
        <taxon>Hexapoda</taxon>
        <taxon>Insecta</taxon>
        <taxon>Pterygota</taxon>
        <taxon>Neoptera</taxon>
        <taxon>Endopterygota</taxon>
        <taxon>Coleoptera</taxon>
        <taxon>Polyphaga</taxon>
        <taxon>Cucujiformia</taxon>
        <taxon>Coccinelloidea</taxon>
        <taxon>Coccinellidae</taxon>
        <taxon>Scymninae</taxon>
        <taxon>Scymnini</taxon>
        <taxon>Cryptolaemus</taxon>
    </lineage>
</organism>
<feature type="non-terminal residue" evidence="1">
    <location>
        <position position="1"/>
    </location>
</feature>
<accession>A0ABD2NH54</accession>
<sequence>FTPRTFEAHIGDHGRRQHLTVPITFMKTNVPEKRSQANKWEHFESLTDELAQVDWKSTTEIPDPEDSFNKFFEVVNAEFKKACPVKKIKILSRTKVQWYTKNLMEMKKGLDVVTTVKKTVNSAESNNYYKILKKE</sequence>
<reference evidence="1 2" key="1">
    <citation type="journal article" date="2021" name="BMC Biol.">
        <title>Horizontally acquired antibacterial genes associated with adaptive radiation of ladybird beetles.</title>
        <authorList>
            <person name="Li H.S."/>
            <person name="Tang X.F."/>
            <person name="Huang Y.H."/>
            <person name="Xu Z.Y."/>
            <person name="Chen M.L."/>
            <person name="Du X.Y."/>
            <person name="Qiu B.Y."/>
            <person name="Chen P.T."/>
            <person name="Zhang W."/>
            <person name="Slipinski A."/>
            <person name="Escalona H.E."/>
            <person name="Waterhouse R.M."/>
            <person name="Zwick A."/>
            <person name="Pang H."/>
        </authorList>
    </citation>
    <scope>NUCLEOTIDE SEQUENCE [LARGE SCALE GENOMIC DNA]</scope>
    <source>
        <strain evidence="1">SYSU2018</strain>
    </source>
</reference>
<dbReference type="Proteomes" id="UP001516400">
    <property type="component" value="Unassembled WGS sequence"/>
</dbReference>
<dbReference type="AlphaFoldDB" id="A0ABD2NH54"/>
<dbReference type="EMBL" id="JABFTP020000103">
    <property type="protein sequence ID" value="KAL3277929.1"/>
    <property type="molecule type" value="Genomic_DNA"/>
</dbReference>
<comment type="caution">
    <text evidence="1">The sequence shown here is derived from an EMBL/GenBank/DDBJ whole genome shotgun (WGS) entry which is preliminary data.</text>
</comment>
<evidence type="ECO:0000313" key="1">
    <source>
        <dbReference type="EMBL" id="KAL3277929.1"/>
    </source>
</evidence>
<protein>
    <submittedName>
        <fullName evidence="1">Uncharacterized protein</fullName>
    </submittedName>
</protein>
<evidence type="ECO:0000313" key="2">
    <source>
        <dbReference type="Proteomes" id="UP001516400"/>
    </source>
</evidence>
<name>A0ABD2NH54_9CUCU</name>
<keyword evidence="2" id="KW-1185">Reference proteome</keyword>
<gene>
    <name evidence="1" type="ORF">HHI36_013270</name>
</gene>